<dbReference type="RefSeq" id="WP_013489858.1">
    <property type="nucleotide sequence ID" value="NC_014829.1"/>
</dbReference>
<dbReference type="Pfam" id="PF07285">
    <property type="entry name" value="DUF1444"/>
    <property type="match status" value="1"/>
</dbReference>
<dbReference type="EMBL" id="CP002394">
    <property type="protein sequence ID" value="ADU31527.1"/>
    <property type="molecule type" value="Genomic_DNA"/>
</dbReference>
<dbReference type="HOGENOM" id="CLU_085634_0_0_9"/>
<proteinExistence type="predicted"/>
<dbReference type="KEGG" id="bco:Bcell_3285"/>
<sequence>MRPIEIKREIESHLNNENWTTSYDKDAEALRVIDKRYNKGVTIQLSSLKDKFKADKEKTLAYVLHNINEGLSLLTAETIIDGNEKNIFPVIRSASFNIELEDGRKLISTPHTAETKILYALDRGNSYTLIDEDALKRSRKTMEEIEEIALFNVRSLNVEVKEDVVAGNHFYFVHTDDAYDASRILNESLLKEFAKKIDGDFGIAVPHQDVLILADLKNETGYDVLAQMVFQFFSEGRVPITALPFLYEDGNLEPIFILAQKKPKESKKDK</sequence>
<evidence type="ECO:0000313" key="2">
    <source>
        <dbReference type="Proteomes" id="UP000001401"/>
    </source>
</evidence>
<dbReference type="eggNOG" id="COG4848">
    <property type="taxonomic scope" value="Bacteria"/>
</dbReference>
<dbReference type="STRING" id="649639.Bcell_3285"/>
<reference evidence="1 2" key="1">
    <citation type="submission" date="2010-12" db="EMBL/GenBank/DDBJ databases">
        <title>Complete sequence of Bacillus cellulosilyticus DSM 2522.</title>
        <authorList>
            <consortium name="US DOE Joint Genome Institute"/>
            <person name="Lucas S."/>
            <person name="Copeland A."/>
            <person name="Lapidus A."/>
            <person name="Cheng J.-F."/>
            <person name="Bruce D."/>
            <person name="Goodwin L."/>
            <person name="Pitluck S."/>
            <person name="Chertkov O."/>
            <person name="Detter J.C."/>
            <person name="Han C."/>
            <person name="Tapia R."/>
            <person name="Land M."/>
            <person name="Hauser L."/>
            <person name="Jeffries C."/>
            <person name="Kyrpides N."/>
            <person name="Ivanova N."/>
            <person name="Mikhailova N."/>
            <person name="Brumm P."/>
            <person name="Mead D."/>
            <person name="Woyke T."/>
        </authorList>
    </citation>
    <scope>NUCLEOTIDE SEQUENCE [LARGE SCALE GENOMIC DNA]</scope>
    <source>
        <strain evidence="2">ATCC 21833 / DSM 2522 / FERM P-1141 / JCM 9156 / N-4</strain>
    </source>
</reference>
<evidence type="ECO:0008006" key="3">
    <source>
        <dbReference type="Google" id="ProtNLM"/>
    </source>
</evidence>
<accession>E6U181</accession>
<dbReference type="NCBIfam" id="NF010189">
    <property type="entry name" value="PRK13668.1"/>
    <property type="match status" value="1"/>
</dbReference>
<dbReference type="InterPro" id="IPR010838">
    <property type="entry name" value="DUF1444"/>
</dbReference>
<protein>
    <recommendedName>
        <fullName evidence="3">DUF1444 domain-containing protein</fullName>
    </recommendedName>
</protein>
<gene>
    <name evidence="1" type="ordered locus">Bcell_3285</name>
</gene>
<name>E6U181_EVAC2</name>
<keyword evidence="2" id="KW-1185">Reference proteome</keyword>
<evidence type="ECO:0000313" key="1">
    <source>
        <dbReference type="EMBL" id="ADU31527.1"/>
    </source>
</evidence>
<dbReference type="AlphaFoldDB" id="E6U181"/>
<dbReference type="OrthoDB" id="154553at2"/>
<organism evidence="1 2">
    <name type="scientific">Evansella cellulosilytica (strain ATCC 21833 / DSM 2522 / FERM P-1141 / JCM 9156 / N-4)</name>
    <name type="common">Bacillus cellulosilyticus</name>
    <dbReference type="NCBI Taxonomy" id="649639"/>
    <lineage>
        <taxon>Bacteria</taxon>
        <taxon>Bacillati</taxon>
        <taxon>Bacillota</taxon>
        <taxon>Bacilli</taxon>
        <taxon>Bacillales</taxon>
        <taxon>Bacillaceae</taxon>
        <taxon>Evansella</taxon>
    </lineage>
</organism>
<dbReference type="Proteomes" id="UP000001401">
    <property type="component" value="Chromosome"/>
</dbReference>